<dbReference type="AlphaFoldDB" id="J9GSQ9"/>
<comment type="caution">
    <text evidence="1">The sequence shown here is derived from an EMBL/GenBank/DDBJ whole genome shotgun (WGS) entry which is preliminary data.</text>
</comment>
<proteinExistence type="predicted"/>
<evidence type="ECO:0000313" key="1">
    <source>
        <dbReference type="EMBL" id="EJX05713.1"/>
    </source>
</evidence>
<organism evidence="1">
    <name type="scientific">gut metagenome</name>
    <dbReference type="NCBI Taxonomy" id="749906"/>
    <lineage>
        <taxon>unclassified sequences</taxon>
        <taxon>metagenomes</taxon>
        <taxon>organismal metagenomes</taxon>
    </lineage>
</organism>
<protein>
    <submittedName>
        <fullName evidence="1">Uncharacterized protein</fullName>
    </submittedName>
</protein>
<sequence length="156" mass="17272">MLCVARTFLFRLAASAADRPAAFQGAKIVLLQQNVGMMDEKKHEEASLTVKFQFPLQVFHLLLQALQPLQQVLDGIDAGGVDGQVVVQVGEPFQVGQLFDGQAAFLVDEESFNQSVFFQFVDERGLYMAMAAKLRHTDDIVSHDVGFLKVFLLKIG</sequence>
<name>J9GSQ9_9ZZZZ</name>
<accession>J9GSQ9</accession>
<reference evidence="1" key="1">
    <citation type="journal article" date="2012" name="PLoS ONE">
        <title>Gene sets for utilization of primary and secondary nutrition supplies in the distal gut of endangered iberian lynx.</title>
        <authorList>
            <person name="Alcaide M."/>
            <person name="Messina E."/>
            <person name="Richter M."/>
            <person name="Bargiela R."/>
            <person name="Peplies J."/>
            <person name="Huws S.A."/>
            <person name="Newbold C.J."/>
            <person name="Golyshin P.N."/>
            <person name="Simon M.A."/>
            <person name="Lopez G."/>
            <person name="Yakimov M.M."/>
            <person name="Ferrer M."/>
        </authorList>
    </citation>
    <scope>NUCLEOTIDE SEQUENCE</scope>
</reference>
<dbReference type="EMBL" id="AMCI01001383">
    <property type="protein sequence ID" value="EJX05713.1"/>
    <property type="molecule type" value="Genomic_DNA"/>
</dbReference>
<gene>
    <name evidence="1" type="ORF">EVA_06178</name>
</gene>